<dbReference type="Pfam" id="PF19938">
    <property type="entry name" value="DUF6400"/>
    <property type="match status" value="1"/>
</dbReference>
<gene>
    <name evidence="2" type="ORF">P3H78_11625</name>
</gene>
<feature type="region of interest" description="Disordered" evidence="1">
    <location>
        <begin position="1"/>
        <end position="39"/>
    </location>
</feature>
<evidence type="ECO:0000313" key="2">
    <source>
        <dbReference type="EMBL" id="MDF3299275.1"/>
    </source>
</evidence>
<organism evidence="2 3">
    <name type="scientific">Streptomyces tropicalis</name>
    <dbReference type="NCBI Taxonomy" id="3034234"/>
    <lineage>
        <taxon>Bacteria</taxon>
        <taxon>Bacillati</taxon>
        <taxon>Actinomycetota</taxon>
        <taxon>Actinomycetes</taxon>
        <taxon>Kitasatosporales</taxon>
        <taxon>Streptomycetaceae</taxon>
        <taxon>Streptomyces</taxon>
    </lineage>
</organism>
<comment type="caution">
    <text evidence="2">The sequence shown here is derived from an EMBL/GenBank/DDBJ whole genome shotgun (WGS) entry which is preliminary data.</text>
</comment>
<sequence>MSPHEPIIPDEPDKPDESAAPAGSPAGGAPGEGPDGLVEFSVDLSGHEMLRRTHVMAALGDTWDPVAALRGEEEAYDLLYSGLGPEQQRVYDELVAAGVLPRRGGDDAAA</sequence>
<name>A0ABT6A3Q8_9ACTN</name>
<reference evidence="2 3" key="1">
    <citation type="submission" date="2023-03" db="EMBL/GenBank/DDBJ databases">
        <title>Draft genome sequence of Streptomyces sp. K1PA1 isolated from peat swamp forest in Thailand.</title>
        <authorList>
            <person name="Klaysubun C."/>
            <person name="Duangmal K."/>
        </authorList>
    </citation>
    <scope>NUCLEOTIDE SEQUENCE [LARGE SCALE GENOMIC DNA]</scope>
    <source>
        <strain evidence="2 3">K1PA1</strain>
    </source>
</reference>
<dbReference type="EMBL" id="JARJBB010000005">
    <property type="protein sequence ID" value="MDF3299275.1"/>
    <property type="molecule type" value="Genomic_DNA"/>
</dbReference>
<protein>
    <submittedName>
        <fullName evidence="2">DUF6400 family protein</fullName>
    </submittedName>
</protein>
<accession>A0ABT6A3Q8</accession>
<feature type="compositionally biased region" description="Gly residues" evidence="1">
    <location>
        <begin position="25"/>
        <end position="34"/>
    </location>
</feature>
<dbReference type="Proteomes" id="UP001221150">
    <property type="component" value="Unassembled WGS sequence"/>
</dbReference>
<dbReference type="InterPro" id="IPR045649">
    <property type="entry name" value="DUF6400"/>
</dbReference>
<evidence type="ECO:0000256" key="1">
    <source>
        <dbReference type="SAM" id="MobiDB-lite"/>
    </source>
</evidence>
<evidence type="ECO:0000313" key="3">
    <source>
        <dbReference type="Proteomes" id="UP001221150"/>
    </source>
</evidence>
<proteinExistence type="predicted"/>
<keyword evidence="3" id="KW-1185">Reference proteome</keyword>
<dbReference type="RefSeq" id="WP_276108836.1">
    <property type="nucleotide sequence ID" value="NZ_JARJBB010000005.1"/>
</dbReference>